<organism evidence="12 13">
    <name type="scientific">Anabas testudineus</name>
    <name type="common">Climbing perch</name>
    <name type="synonym">Anthias testudineus</name>
    <dbReference type="NCBI Taxonomy" id="64144"/>
    <lineage>
        <taxon>Eukaryota</taxon>
        <taxon>Metazoa</taxon>
        <taxon>Chordata</taxon>
        <taxon>Craniata</taxon>
        <taxon>Vertebrata</taxon>
        <taxon>Euteleostomi</taxon>
        <taxon>Actinopterygii</taxon>
        <taxon>Neopterygii</taxon>
        <taxon>Teleostei</taxon>
        <taxon>Neoteleostei</taxon>
        <taxon>Acanthomorphata</taxon>
        <taxon>Anabantaria</taxon>
        <taxon>Anabantiformes</taxon>
        <taxon>Anabantoidei</taxon>
        <taxon>Anabantidae</taxon>
        <taxon>Anabas</taxon>
    </lineage>
</organism>
<dbReference type="GO" id="GO:0050863">
    <property type="term" value="P:regulation of T cell activation"/>
    <property type="evidence" value="ECO:0007669"/>
    <property type="project" value="UniProtKB-ARBA"/>
</dbReference>
<dbReference type="Pfam" id="PF22705">
    <property type="entry name" value="C2-set_3"/>
    <property type="match status" value="1"/>
</dbReference>
<dbReference type="InterPro" id="IPR050504">
    <property type="entry name" value="IgSF_BTN/MOG"/>
</dbReference>
<dbReference type="PANTHER" id="PTHR24100">
    <property type="entry name" value="BUTYROPHILIN"/>
    <property type="match status" value="1"/>
</dbReference>
<keyword evidence="8" id="KW-0393">Immunoglobulin domain</keyword>
<dbReference type="InterPro" id="IPR013106">
    <property type="entry name" value="Ig_V-set"/>
</dbReference>
<dbReference type="InParanoid" id="A0A3Q1IFW1"/>
<keyword evidence="4 10" id="KW-1133">Transmembrane helix</keyword>
<evidence type="ECO:0000259" key="11">
    <source>
        <dbReference type="PROSITE" id="PS50835"/>
    </source>
</evidence>
<proteinExistence type="inferred from homology"/>
<dbReference type="FunFam" id="2.60.40.10:FF:000088">
    <property type="entry name" value="Butyrophilin subfamily 1 member A1"/>
    <property type="match status" value="1"/>
</dbReference>
<dbReference type="InterPro" id="IPR003599">
    <property type="entry name" value="Ig_sub"/>
</dbReference>
<dbReference type="OrthoDB" id="10055806at2759"/>
<dbReference type="STRING" id="64144.ENSATEP00000018364"/>
<dbReference type="AlphaFoldDB" id="A0A3Q1IFW1"/>
<dbReference type="InterPro" id="IPR013783">
    <property type="entry name" value="Ig-like_fold"/>
</dbReference>
<dbReference type="Ensembl" id="ENSATET00000018672.2">
    <property type="protein sequence ID" value="ENSATEP00000018364.2"/>
    <property type="gene ID" value="ENSATEG00000029955.1"/>
</dbReference>
<dbReference type="Proteomes" id="UP000265040">
    <property type="component" value="Chromosome 18"/>
</dbReference>
<dbReference type="GO" id="GO:0050852">
    <property type="term" value="P:T cell receptor signaling pathway"/>
    <property type="evidence" value="ECO:0007669"/>
    <property type="project" value="TreeGrafter"/>
</dbReference>
<evidence type="ECO:0000256" key="2">
    <source>
        <dbReference type="ARBA" id="ARBA00022692"/>
    </source>
</evidence>
<dbReference type="InterPro" id="IPR053896">
    <property type="entry name" value="BTN3A2-like_Ig-C"/>
</dbReference>
<feature type="domain" description="Ig-like" evidence="11">
    <location>
        <begin position="123"/>
        <end position="209"/>
    </location>
</feature>
<protein>
    <recommendedName>
        <fullName evidence="11">Ig-like domain-containing protein</fullName>
    </recommendedName>
</protein>
<evidence type="ECO:0000256" key="8">
    <source>
        <dbReference type="ARBA" id="ARBA00023319"/>
    </source>
</evidence>
<comment type="subcellular location">
    <subcellularLocation>
        <location evidence="1">Membrane</location>
    </subcellularLocation>
</comment>
<evidence type="ECO:0000313" key="13">
    <source>
        <dbReference type="Proteomes" id="UP000265040"/>
    </source>
</evidence>
<evidence type="ECO:0000256" key="1">
    <source>
        <dbReference type="ARBA" id="ARBA00004370"/>
    </source>
</evidence>
<dbReference type="GO" id="GO:0005102">
    <property type="term" value="F:signaling receptor binding"/>
    <property type="evidence" value="ECO:0007669"/>
    <property type="project" value="TreeGrafter"/>
</dbReference>
<keyword evidence="7" id="KW-0325">Glycoprotein</keyword>
<keyword evidence="3" id="KW-0732">Signal</keyword>
<keyword evidence="6" id="KW-1015">Disulfide bond</keyword>
<evidence type="ECO:0000313" key="12">
    <source>
        <dbReference type="Ensembl" id="ENSATEP00000018364.2"/>
    </source>
</evidence>
<evidence type="ECO:0000256" key="3">
    <source>
        <dbReference type="ARBA" id="ARBA00022729"/>
    </source>
</evidence>
<dbReference type="Gene3D" id="2.60.40.10">
    <property type="entry name" value="Immunoglobulins"/>
    <property type="match status" value="2"/>
</dbReference>
<sequence>MSYLFPGEPELIGPTQPLVARIGDDVMLPCHLEPAVDVVMMNLEWSRSDLSYVFVYVWRSGQEYARTKHPSYTGRTSLFTDEMKHGNISLKLSEVKLSDKGTYKCLIPKLNKQTFVELVLLSPEVLTVIYNKGGVVLQCQSKGWYPEPELLWLDADRKILSAGPTETVRGPDDLYTVSSRVTVEKRHSNNITCRVQQKKSNQIRETQMHFISDFIYIQIKCNSVFFFFSFQMISSISRPVLVLLLSLLVFLLV</sequence>
<dbReference type="GO" id="GO:0001817">
    <property type="term" value="P:regulation of cytokine production"/>
    <property type="evidence" value="ECO:0007669"/>
    <property type="project" value="TreeGrafter"/>
</dbReference>
<evidence type="ECO:0000256" key="6">
    <source>
        <dbReference type="ARBA" id="ARBA00023157"/>
    </source>
</evidence>
<reference evidence="12" key="2">
    <citation type="submission" date="2025-08" db="UniProtKB">
        <authorList>
            <consortium name="Ensembl"/>
        </authorList>
    </citation>
    <scope>IDENTIFICATION</scope>
</reference>
<keyword evidence="13" id="KW-1185">Reference proteome</keyword>
<evidence type="ECO:0000256" key="4">
    <source>
        <dbReference type="ARBA" id="ARBA00022989"/>
    </source>
</evidence>
<dbReference type="GeneTree" id="ENSGT01050000244843"/>
<evidence type="ECO:0000256" key="9">
    <source>
        <dbReference type="ARBA" id="ARBA00038221"/>
    </source>
</evidence>
<dbReference type="SMART" id="SM00409">
    <property type="entry name" value="IG"/>
    <property type="match status" value="1"/>
</dbReference>
<dbReference type="GO" id="GO:0009897">
    <property type="term" value="C:external side of plasma membrane"/>
    <property type="evidence" value="ECO:0007669"/>
    <property type="project" value="TreeGrafter"/>
</dbReference>
<evidence type="ECO:0000256" key="10">
    <source>
        <dbReference type="SAM" id="Phobius"/>
    </source>
</evidence>
<keyword evidence="2 10" id="KW-0812">Transmembrane</keyword>
<keyword evidence="5 10" id="KW-0472">Membrane</keyword>
<dbReference type="FunFam" id="2.60.40.10:FF:000142">
    <property type="entry name" value="V-set domain-containing T-cell activation inhibitor 1"/>
    <property type="match status" value="1"/>
</dbReference>
<dbReference type="GO" id="GO:1903037">
    <property type="term" value="P:regulation of leukocyte cell-cell adhesion"/>
    <property type="evidence" value="ECO:0007669"/>
    <property type="project" value="UniProtKB-ARBA"/>
</dbReference>
<dbReference type="SUPFAM" id="SSF48726">
    <property type="entry name" value="Immunoglobulin"/>
    <property type="match status" value="2"/>
</dbReference>
<reference evidence="12" key="3">
    <citation type="submission" date="2025-09" db="UniProtKB">
        <authorList>
            <consortium name="Ensembl"/>
        </authorList>
    </citation>
    <scope>IDENTIFICATION</scope>
</reference>
<feature type="domain" description="Ig-like" evidence="11">
    <location>
        <begin position="9"/>
        <end position="122"/>
    </location>
</feature>
<feature type="transmembrane region" description="Helical" evidence="10">
    <location>
        <begin position="224"/>
        <end position="252"/>
    </location>
</feature>
<evidence type="ECO:0000256" key="5">
    <source>
        <dbReference type="ARBA" id="ARBA00023136"/>
    </source>
</evidence>
<evidence type="ECO:0000256" key="7">
    <source>
        <dbReference type="ARBA" id="ARBA00023180"/>
    </source>
</evidence>
<dbReference type="GO" id="GO:0042110">
    <property type="term" value="P:T cell activation"/>
    <property type="evidence" value="ECO:0007669"/>
    <property type="project" value="UniProtKB-ARBA"/>
</dbReference>
<dbReference type="PANTHER" id="PTHR24100:SF151">
    <property type="entry name" value="ICOS LIGAND"/>
    <property type="match status" value="1"/>
</dbReference>
<dbReference type="Pfam" id="PF07686">
    <property type="entry name" value="V-set"/>
    <property type="match status" value="1"/>
</dbReference>
<reference evidence="12" key="1">
    <citation type="submission" date="2021-04" db="EMBL/GenBank/DDBJ databases">
        <authorList>
            <consortium name="Wellcome Sanger Institute Data Sharing"/>
        </authorList>
    </citation>
    <scope>NUCLEOTIDE SEQUENCE [LARGE SCALE GENOMIC DNA]</scope>
</reference>
<dbReference type="PROSITE" id="PS50835">
    <property type="entry name" value="IG_LIKE"/>
    <property type="match status" value="2"/>
</dbReference>
<name>A0A3Q1IFW1_ANATE</name>
<accession>A0A3Q1IFW1</accession>
<dbReference type="InterPro" id="IPR036179">
    <property type="entry name" value="Ig-like_dom_sf"/>
</dbReference>
<comment type="similarity">
    <text evidence="9">Belongs to the SKINT family.</text>
</comment>
<dbReference type="InterPro" id="IPR007110">
    <property type="entry name" value="Ig-like_dom"/>
</dbReference>